<dbReference type="Proteomes" id="UP001152622">
    <property type="component" value="Chromosome 3"/>
</dbReference>
<accession>A0A9Q1FZA4</accession>
<keyword evidence="3" id="KW-1185">Reference proteome</keyword>
<organism evidence="2 3">
    <name type="scientific">Synaphobranchus kaupii</name>
    <name type="common">Kaup's arrowtooth eel</name>
    <dbReference type="NCBI Taxonomy" id="118154"/>
    <lineage>
        <taxon>Eukaryota</taxon>
        <taxon>Metazoa</taxon>
        <taxon>Chordata</taxon>
        <taxon>Craniata</taxon>
        <taxon>Vertebrata</taxon>
        <taxon>Euteleostomi</taxon>
        <taxon>Actinopterygii</taxon>
        <taxon>Neopterygii</taxon>
        <taxon>Teleostei</taxon>
        <taxon>Anguilliformes</taxon>
        <taxon>Synaphobranchidae</taxon>
        <taxon>Synaphobranchus</taxon>
    </lineage>
</organism>
<evidence type="ECO:0000256" key="1">
    <source>
        <dbReference type="SAM" id="MobiDB-lite"/>
    </source>
</evidence>
<feature type="region of interest" description="Disordered" evidence="1">
    <location>
        <begin position="1"/>
        <end position="33"/>
    </location>
</feature>
<dbReference type="AlphaFoldDB" id="A0A9Q1FZA4"/>
<dbReference type="EMBL" id="JAINUF010000003">
    <property type="protein sequence ID" value="KAJ8369936.1"/>
    <property type="molecule type" value="Genomic_DNA"/>
</dbReference>
<name>A0A9Q1FZA4_SYNKA</name>
<reference evidence="2" key="1">
    <citation type="journal article" date="2023" name="Science">
        <title>Genome structures resolve the early diversification of teleost fishes.</title>
        <authorList>
            <person name="Parey E."/>
            <person name="Louis A."/>
            <person name="Montfort J."/>
            <person name="Bouchez O."/>
            <person name="Roques C."/>
            <person name="Iampietro C."/>
            <person name="Lluch J."/>
            <person name="Castinel A."/>
            <person name="Donnadieu C."/>
            <person name="Desvignes T."/>
            <person name="Floi Bucao C."/>
            <person name="Jouanno E."/>
            <person name="Wen M."/>
            <person name="Mejri S."/>
            <person name="Dirks R."/>
            <person name="Jansen H."/>
            <person name="Henkel C."/>
            <person name="Chen W.J."/>
            <person name="Zahm M."/>
            <person name="Cabau C."/>
            <person name="Klopp C."/>
            <person name="Thompson A.W."/>
            <person name="Robinson-Rechavi M."/>
            <person name="Braasch I."/>
            <person name="Lecointre G."/>
            <person name="Bobe J."/>
            <person name="Postlethwait J.H."/>
            <person name="Berthelot C."/>
            <person name="Roest Crollius H."/>
            <person name="Guiguen Y."/>
        </authorList>
    </citation>
    <scope>NUCLEOTIDE SEQUENCE</scope>
    <source>
        <strain evidence="2">WJC10195</strain>
    </source>
</reference>
<evidence type="ECO:0000313" key="3">
    <source>
        <dbReference type="Proteomes" id="UP001152622"/>
    </source>
</evidence>
<sequence length="145" mass="15653">METLTRDPPRASFCQSAEGASPRPLRLRVGGGTGKRAWRRRACGLGGFRCAQTWPGQPICARHALQTRRARQDSAGVQAPRANSAPKCVGVGDSLRPRSDASPFMGIFEEAEAIGRVGQRGVLGTWSQESCFTSRQGPALFLTRI</sequence>
<evidence type="ECO:0000313" key="2">
    <source>
        <dbReference type="EMBL" id="KAJ8369936.1"/>
    </source>
</evidence>
<protein>
    <submittedName>
        <fullName evidence="2">Uncharacterized protein</fullName>
    </submittedName>
</protein>
<comment type="caution">
    <text evidence="2">The sequence shown here is derived from an EMBL/GenBank/DDBJ whole genome shotgun (WGS) entry which is preliminary data.</text>
</comment>
<proteinExistence type="predicted"/>
<gene>
    <name evidence="2" type="ORF">SKAU_G00099640</name>
</gene>
<feature type="region of interest" description="Disordered" evidence="1">
    <location>
        <begin position="71"/>
        <end position="93"/>
    </location>
</feature>